<dbReference type="HOGENOM" id="CLU_025908_1_3_10"/>
<dbReference type="Pfam" id="PF02541">
    <property type="entry name" value="Ppx-GppA"/>
    <property type="match status" value="1"/>
</dbReference>
<dbReference type="Gene3D" id="3.30.420.150">
    <property type="entry name" value="Exopolyphosphatase. Domain 2"/>
    <property type="match status" value="1"/>
</dbReference>
<keyword evidence="3" id="KW-1185">Reference proteome</keyword>
<gene>
    <name evidence="2" type="ordered locus">Oweho_3041</name>
</gene>
<evidence type="ECO:0000313" key="2">
    <source>
        <dbReference type="EMBL" id="AEV33996.1"/>
    </source>
</evidence>
<feature type="domain" description="Ppx/GppA phosphatase N-terminal" evidence="1">
    <location>
        <begin position="23"/>
        <end position="302"/>
    </location>
</feature>
<name>G8R2I4_OWEHD</name>
<dbReference type="PANTHER" id="PTHR30005">
    <property type="entry name" value="EXOPOLYPHOSPHATASE"/>
    <property type="match status" value="1"/>
</dbReference>
<dbReference type="KEGG" id="oho:Oweho_3041"/>
<organism evidence="2 3">
    <name type="scientific">Owenweeksia hongkongensis (strain DSM 17368 / CIP 108786 / JCM 12287 / NRRL B-23963 / UST20020801)</name>
    <dbReference type="NCBI Taxonomy" id="926562"/>
    <lineage>
        <taxon>Bacteria</taxon>
        <taxon>Pseudomonadati</taxon>
        <taxon>Bacteroidota</taxon>
        <taxon>Flavobacteriia</taxon>
        <taxon>Flavobacteriales</taxon>
        <taxon>Owenweeksiaceae</taxon>
        <taxon>Owenweeksia</taxon>
    </lineage>
</organism>
<dbReference type="InterPro" id="IPR050273">
    <property type="entry name" value="GppA/Ppx_hydrolase"/>
</dbReference>
<dbReference type="RefSeq" id="WP_014203343.1">
    <property type="nucleotide sequence ID" value="NC_016599.1"/>
</dbReference>
<evidence type="ECO:0000313" key="3">
    <source>
        <dbReference type="Proteomes" id="UP000005631"/>
    </source>
</evidence>
<dbReference type="InterPro" id="IPR003695">
    <property type="entry name" value="Ppx_GppA_N"/>
</dbReference>
<protein>
    <submittedName>
        <fullName evidence="2">Exopolyphosphatase</fullName>
    </submittedName>
</protein>
<reference evidence="2 3" key="1">
    <citation type="journal article" date="2012" name="Stand. Genomic Sci.">
        <title>Genome sequence of the orange-pigmented seawater bacterium Owenweeksia hongkongensis type strain (UST20020801(T)).</title>
        <authorList>
            <person name="Riedel T."/>
            <person name="Held B."/>
            <person name="Nolan M."/>
            <person name="Lucas S."/>
            <person name="Lapidus A."/>
            <person name="Tice H."/>
            <person name="Del Rio T.G."/>
            <person name="Cheng J.F."/>
            <person name="Han C."/>
            <person name="Tapia R."/>
            <person name="Goodwin L.A."/>
            <person name="Pitluck S."/>
            <person name="Liolios K."/>
            <person name="Mavromatis K."/>
            <person name="Pagani I."/>
            <person name="Ivanova N."/>
            <person name="Mikhailova N."/>
            <person name="Pati A."/>
            <person name="Chen A."/>
            <person name="Palaniappan K."/>
            <person name="Rohde M."/>
            <person name="Tindall B.J."/>
            <person name="Detter J.C."/>
            <person name="Goker M."/>
            <person name="Woyke T."/>
            <person name="Bristow J."/>
            <person name="Eisen J.A."/>
            <person name="Markowitz V."/>
            <person name="Hugenholtz P."/>
            <person name="Klenk H.P."/>
            <person name="Kyrpides N.C."/>
        </authorList>
    </citation>
    <scope>NUCLEOTIDE SEQUENCE</scope>
    <source>
        <strain evidence="3">DSM 17368 / JCM 12287 / NRRL B-23963</strain>
    </source>
</reference>
<dbReference type="PANTHER" id="PTHR30005:SF0">
    <property type="entry name" value="RETROGRADE REGULATION PROTEIN 2"/>
    <property type="match status" value="1"/>
</dbReference>
<dbReference type="SUPFAM" id="SSF53067">
    <property type="entry name" value="Actin-like ATPase domain"/>
    <property type="match status" value="2"/>
</dbReference>
<proteinExistence type="predicted"/>
<dbReference type="GO" id="GO:0016462">
    <property type="term" value="F:pyrophosphatase activity"/>
    <property type="evidence" value="ECO:0007669"/>
    <property type="project" value="TreeGrafter"/>
</dbReference>
<accession>G8R2I4</accession>
<dbReference type="EMBL" id="CP003156">
    <property type="protein sequence ID" value="AEV33996.1"/>
    <property type="molecule type" value="Genomic_DNA"/>
</dbReference>
<sequence length="314" mass="34398">MKTAVIDLGTNTFNLLIRDNETAEVLINTKIAVKLGEGGLNKNEIAKPAFDRGIAALRKHKKTILEFGADQTYAFATSAIRSASNGNTFVKEALKECNISVNVIDGQKEAELIYFGVKQALPLPVSTSLIMDIGGGSTEFIIADSSKVHWIHSFNLGASRLLEKFQPSNPITTAEIKSIEKYLDTELSPLWEACADHSDITLIGSSGSFDTMAAMVQAAFPNAGYNPLNTTYTFEIGQFEAVAQKMLDFTLEQRLATPGMIPMRADMIVMACIQINFVLQKLGVKSLKLSTYALKEGVFFTLNETKNPWQKSLL</sequence>
<dbReference type="CDD" id="cd24055">
    <property type="entry name" value="ASKHA_NBD_ChPPX-like"/>
    <property type="match status" value="1"/>
</dbReference>
<dbReference type="OrthoDB" id="9814545at2"/>
<dbReference type="PATRIC" id="fig|926562.3.peg.3059"/>
<evidence type="ECO:0000259" key="1">
    <source>
        <dbReference type="Pfam" id="PF02541"/>
    </source>
</evidence>
<dbReference type="eggNOG" id="COG0248">
    <property type="taxonomic scope" value="Bacteria"/>
</dbReference>
<dbReference type="AlphaFoldDB" id="G8R2I4"/>
<dbReference type="InterPro" id="IPR043129">
    <property type="entry name" value="ATPase_NBD"/>
</dbReference>
<dbReference type="Proteomes" id="UP000005631">
    <property type="component" value="Chromosome"/>
</dbReference>
<dbReference type="STRING" id="926562.Oweho_3041"/>
<dbReference type="Gene3D" id="3.30.420.40">
    <property type="match status" value="1"/>
</dbReference>